<dbReference type="Proteomes" id="UP000286482">
    <property type="component" value="Unassembled WGS sequence"/>
</dbReference>
<keyword evidence="1" id="KW-0732">Signal</keyword>
<proteinExistence type="predicted"/>
<comment type="caution">
    <text evidence="2">The sequence shown here is derived from an EMBL/GenBank/DDBJ whole genome shotgun (WGS) entry which is preliminary data.</text>
</comment>
<dbReference type="EMBL" id="RAQO01000006">
    <property type="protein sequence ID" value="RKF18038.1"/>
    <property type="molecule type" value="Genomic_DNA"/>
</dbReference>
<name>A0A420EBH5_9ALTE</name>
<protein>
    <submittedName>
        <fullName evidence="2">DUF2066 domain-containing protein</fullName>
    </submittedName>
</protein>
<evidence type="ECO:0000313" key="3">
    <source>
        <dbReference type="Proteomes" id="UP000286482"/>
    </source>
</evidence>
<keyword evidence="3" id="KW-1185">Reference proteome</keyword>
<sequence>MMTKLLTILLCSFALHSLPLAAQDFYQVNVAQSQNLEQDQKQAFAQLILRLSADDNLNRAEILSKAQSEVEALVLSSATIDKQRVIGFDGQKVETLLRQAEIKYWGSARPSMLMFYVAESKQLQRKLYSQSELSTFSPDFDAQMQDLGLNVLLPVYDLEDLMLLDANDVWGGFDSNMAKVAARYGLPLMLVIKQFEGASDSEIQWRIVETESLETVLRGQVQGPNALVFDDTIVKVHAQMVEHFGELIKQSASEEALVIKVTQVDNLNKLLQLEQFLRSQTAISQLTMLNKTSNSVSFELKLIGSWTELQKVLDLEPRLAADPADQYHFVFQ</sequence>
<accession>A0A420EBH5</accession>
<dbReference type="OrthoDB" id="6195299at2"/>
<dbReference type="InterPro" id="IPR018642">
    <property type="entry name" value="DUF2066"/>
</dbReference>
<dbReference type="RefSeq" id="WP_120355264.1">
    <property type="nucleotide sequence ID" value="NZ_RAQO01000006.1"/>
</dbReference>
<evidence type="ECO:0000313" key="2">
    <source>
        <dbReference type="EMBL" id="RKF18038.1"/>
    </source>
</evidence>
<dbReference type="AlphaFoldDB" id="A0A420EBH5"/>
<organism evidence="2 3">
    <name type="scientific">Alginatibacterium sediminis</name>
    <dbReference type="NCBI Taxonomy" id="2164068"/>
    <lineage>
        <taxon>Bacteria</taxon>
        <taxon>Pseudomonadati</taxon>
        <taxon>Pseudomonadota</taxon>
        <taxon>Gammaproteobacteria</taxon>
        <taxon>Alteromonadales</taxon>
        <taxon>Alteromonadaceae</taxon>
        <taxon>Alginatibacterium</taxon>
    </lineage>
</organism>
<evidence type="ECO:0000256" key="1">
    <source>
        <dbReference type="SAM" id="SignalP"/>
    </source>
</evidence>
<dbReference type="Pfam" id="PF09839">
    <property type="entry name" value="DUF2066"/>
    <property type="match status" value="1"/>
</dbReference>
<feature type="signal peptide" evidence="1">
    <location>
        <begin position="1"/>
        <end position="22"/>
    </location>
</feature>
<feature type="chain" id="PRO_5019291958" evidence="1">
    <location>
        <begin position="23"/>
        <end position="332"/>
    </location>
</feature>
<reference evidence="2 3" key="1">
    <citation type="submission" date="2018-09" db="EMBL/GenBank/DDBJ databases">
        <authorList>
            <person name="Wang Z."/>
        </authorList>
    </citation>
    <scope>NUCLEOTIDE SEQUENCE [LARGE SCALE GENOMIC DNA]</scope>
    <source>
        <strain evidence="2 3">ALS 81</strain>
    </source>
</reference>
<gene>
    <name evidence="2" type="ORF">DBZ36_12405</name>
</gene>